<dbReference type="EMBL" id="OZ034816">
    <property type="protein sequence ID" value="CAL1378661.1"/>
    <property type="molecule type" value="Genomic_DNA"/>
</dbReference>
<reference evidence="2 3" key="1">
    <citation type="submission" date="2024-04" db="EMBL/GenBank/DDBJ databases">
        <authorList>
            <person name="Fracassetti M."/>
        </authorList>
    </citation>
    <scope>NUCLEOTIDE SEQUENCE [LARGE SCALE GENOMIC DNA]</scope>
</reference>
<proteinExistence type="predicted"/>
<feature type="region of interest" description="Disordered" evidence="1">
    <location>
        <begin position="1"/>
        <end position="65"/>
    </location>
</feature>
<feature type="compositionally biased region" description="Basic and acidic residues" evidence="1">
    <location>
        <begin position="9"/>
        <end position="19"/>
    </location>
</feature>
<feature type="compositionally biased region" description="Polar residues" evidence="1">
    <location>
        <begin position="91"/>
        <end position="104"/>
    </location>
</feature>
<accession>A0AAV2DYD2</accession>
<protein>
    <submittedName>
        <fullName evidence="2">Uncharacterized protein</fullName>
    </submittedName>
</protein>
<dbReference type="AlphaFoldDB" id="A0AAV2DYD2"/>
<evidence type="ECO:0000313" key="3">
    <source>
        <dbReference type="Proteomes" id="UP001497516"/>
    </source>
</evidence>
<sequence length="213" mass="23207">MVQGNQGTDKGKGKMEHKSTNGNNKLGLAQEWRQVGPKNVENTTTDGNIEPKASSSKPTAQSLTRPNLHSSQAVLEMNNTKIQILAVPDLSIQQKENRNPNSDTLPARKQEHKQKKNQALQPKGINLKTTKRPLQIHSPGKKETHSKHKQIPLPISLKAIEEICNTSQNLAELSENLSEASSGDVAMGETMIKEASAAAIQEESKAPTNLTIT</sequence>
<evidence type="ECO:0000313" key="2">
    <source>
        <dbReference type="EMBL" id="CAL1378661.1"/>
    </source>
</evidence>
<keyword evidence="3" id="KW-1185">Reference proteome</keyword>
<feature type="region of interest" description="Disordered" evidence="1">
    <location>
        <begin position="91"/>
        <end position="149"/>
    </location>
</feature>
<feature type="compositionally biased region" description="Polar residues" evidence="1">
    <location>
        <begin position="40"/>
        <end position="65"/>
    </location>
</feature>
<name>A0AAV2DYD2_9ROSI</name>
<organism evidence="2 3">
    <name type="scientific">Linum trigynum</name>
    <dbReference type="NCBI Taxonomy" id="586398"/>
    <lineage>
        <taxon>Eukaryota</taxon>
        <taxon>Viridiplantae</taxon>
        <taxon>Streptophyta</taxon>
        <taxon>Embryophyta</taxon>
        <taxon>Tracheophyta</taxon>
        <taxon>Spermatophyta</taxon>
        <taxon>Magnoliopsida</taxon>
        <taxon>eudicotyledons</taxon>
        <taxon>Gunneridae</taxon>
        <taxon>Pentapetalae</taxon>
        <taxon>rosids</taxon>
        <taxon>fabids</taxon>
        <taxon>Malpighiales</taxon>
        <taxon>Linaceae</taxon>
        <taxon>Linum</taxon>
    </lineage>
</organism>
<evidence type="ECO:0000256" key="1">
    <source>
        <dbReference type="SAM" id="MobiDB-lite"/>
    </source>
</evidence>
<dbReference type="Proteomes" id="UP001497516">
    <property type="component" value="Chromosome 3"/>
</dbReference>
<gene>
    <name evidence="2" type="ORF">LTRI10_LOCUS20227</name>
</gene>